<dbReference type="PANTHER" id="PTHR30173:SF36">
    <property type="entry name" value="ECF RNA POLYMERASE SIGMA FACTOR SIGJ"/>
    <property type="match status" value="1"/>
</dbReference>
<dbReference type="PATRIC" id="fig|1408254.3.peg.3436"/>
<gene>
    <name evidence="1" type="ORF">T458_17445</name>
</gene>
<dbReference type="GO" id="GO:0016987">
    <property type="term" value="F:sigma factor activity"/>
    <property type="evidence" value="ECO:0007669"/>
    <property type="project" value="TreeGrafter"/>
</dbReference>
<keyword evidence="2" id="KW-1185">Reference proteome</keyword>
<sequence length="140" mass="15165">MSRAKSKMGISEDESVAAEAVELEWVSRFLTSLEQGNINQLLSLLTEDVLLVSDGGGKVHAFTRPIQMRNQVARILAGAIEGIKPYYQGSLQAVLAPLNGETGILLLSGDKTVAAILLQCRDGKLSEIYIVLNPEKLTRV</sequence>
<evidence type="ECO:0000313" key="1">
    <source>
        <dbReference type="EMBL" id="EST52735.1"/>
    </source>
</evidence>
<evidence type="ECO:0000313" key="2">
    <source>
        <dbReference type="Proteomes" id="UP000017973"/>
    </source>
</evidence>
<dbReference type="eggNOG" id="COG1595">
    <property type="taxonomic scope" value="Bacteria"/>
</dbReference>
<protein>
    <submittedName>
        <fullName evidence="1">RNA polymerase sigma24 factor</fullName>
    </submittedName>
</protein>
<dbReference type="SUPFAM" id="SSF54427">
    <property type="entry name" value="NTF2-like"/>
    <property type="match status" value="1"/>
</dbReference>
<dbReference type="PANTHER" id="PTHR30173">
    <property type="entry name" value="SIGMA 19 FACTOR"/>
    <property type="match status" value="1"/>
</dbReference>
<dbReference type="InterPro" id="IPR052704">
    <property type="entry name" value="ECF_Sigma-70_Domain"/>
</dbReference>
<dbReference type="InterPro" id="IPR032710">
    <property type="entry name" value="NTF2-like_dom_sf"/>
</dbReference>
<dbReference type="STRING" id="1408254.T458_17445"/>
<dbReference type="Proteomes" id="UP000017973">
    <property type="component" value="Unassembled WGS sequence"/>
</dbReference>
<reference evidence="1 2" key="1">
    <citation type="journal article" date="2014" name="Genome Announc.">
        <title>Draft Genome Sequence of Brevibacillus panacihumi Strain W25, a Halotolerant Hydrocarbon-Degrading Bacterium.</title>
        <authorList>
            <person name="Wang X."/>
            <person name="Jin D."/>
            <person name="Zhou L."/>
            <person name="Wu L."/>
            <person name="An W."/>
            <person name="Chen Y."/>
            <person name="Zhao L."/>
        </authorList>
    </citation>
    <scope>NUCLEOTIDE SEQUENCE [LARGE SCALE GENOMIC DNA]</scope>
    <source>
        <strain evidence="1 2">W25</strain>
    </source>
</reference>
<accession>V6M4D4</accession>
<dbReference type="HOGENOM" id="CLU_1831314_0_0_9"/>
<comment type="caution">
    <text evidence="1">The sequence shown here is derived from an EMBL/GenBank/DDBJ whole genome shotgun (WGS) entry which is preliminary data.</text>
</comment>
<organism evidence="1 2">
    <name type="scientific">Brevibacillus panacihumi W25</name>
    <dbReference type="NCBI Taxonomy" id="1408254"/>
    <lineage>
        <taxon>Bacteria</taxon>
        <taxon>Bacillati</taxon>
        <taxon>Bacillota</taxon>
        <taxon>Bacilli</taxon>
        <taxon>Bacillales</taxon>
        <taxon>Paenibacillaceae</taxon>
        <taxon>Brevibacillus</taxon>
    </lineage>
</organism>
<dbReference type="EMBL" id="AYJU01000017">
    <property type="protein sequence ID" value="EST52735.1"/>
    <property type="molecule type" value="Genomic_DNA"/>
</dbReference>
<proteinExistence type="predicted"/>
<name>V6M4D4_9BACL</name>
<dbReference type="AlphaFoldDB" id="V6M4D4"/>